<dbReference type="AlphaFoldDB" id="A0A5N5EAA1"/>
<name>A0A5N5EAA1_RHOER</name>
<feature type="transmembrane region" description="Helical" evidence="1">
    <location>
        <begin position="12"/>
        <end position="36"/>
    </location>
</feature>
<proteinExistence type="predicted"/>
<accession>A0A5N5EAA1</accession>
<keyword evidence="1" id="KW-0812">Transmembrane</keyword>
<evidence type="ECO:0000256" key="1">
    <source>
        <dbReference type="SAM" id="Phobius"/>
    </source>
</evidence>
<keyword evidence="1" id="KW-0472">Membrane</keyword>
<sequence>MGNQPIIIRRSLFGLVGLILVGLLIAGFIYGLAYFLHTQNPRDTTPIAILQLMGVVVLISTAVTAIVYNLHSMTLNDSGVTIKNWGSLFFSSETHCDWNEIEDLNVQRGGPLAFVGGYGNLLIQTAGTETNLRFNYCPRPEYWRDYIDQRSESAPELVRDV</sequence>
<reference evidence="2 3" key="1">
    <citation type="journal article" date="2017" name="Poromechanics V (2013)">
        <title>Genomic Characterization of the Arsenic-Tolerant Actinobacterium, &lt;i&gt;Rhodococcus erythropolis&lt;/i&gt; S43.</title>
        <authorList>
            <person name="Retamal-Morales G."/>
            <person name="Mehnert M."/>
            <person name="Schwabe R."/>
            <person name="Tischler D."/>
            <person name="Schloemann M."/>
            <person name="Levican G.J."/>
        </authorList>
    </citation>
    <scope>NUCLEOTIDE SEQUENCE [LARGE SCALE GENOMIC DNA]</scope>
    <source>
        <strain evidence="2 3">S43</strain>
    </source>
</reference>
<dbReference type="Proteomes" id="UP000325576">
    <property type="component" value="Unassembled WGS sequence"/>
</dbReference>
<gene>
    <name evidence="2" type="ORF">BS297_00935</name>
</gene>
<organism evidence="2 3">
    <name type="scientific">Rhodococcus erythropolis</name>
    <name type="common">Arthrobacter picolinophilus</name>
    <dbReference type="NCBI Taxonomy" id="1833"/>
    <lineage>
        <taxon>Bacteria</taxon>
        <taxon>Bacillati</taxon>
        <taxon>Actinomycetota</taxon>
        <taxon>Actinomycetes</taxon>
        <taxon>Mycobacteriales</taxon>
        <taxon>Nocardiaceae</taxon>
        <taxon>Rhodococcus</taxon>
        <taxon>Rhodococcus erythropolis group</taxon>
    </lineage>
</organism>
<evidence type="ECO:0000313" key="2">
    <source>
        <dbReference type="EMBL" id="KAB2587276.1"/>
    </source>
</evidence>
<evidence type="ECO:0008006" key="4">
    <source>
        <dbReference type="Google" id="ProtNLM"/>
    </source>
</evidence>
<evidence type="ECO:0000313" key="3">
    <source>
        <dbReference type="Proteomes" id="UP000325576"/>
    </source>
</evidence>
<protein>
    <recommendedName>
        <fullName evidence="4">PH domain-containing protein</fullName>
    </recommendedName>
</protein>
<feature type="transmembrane region" description="Helical" evidence="1">
    <location>
        <begin position="48"/>
        <end position="68"/>
    </location>
</feature>
<comment type="caution">
    <text evidence="2">The sequence shown here is derived from an EMBL/GenBank/DDBJ whole genome shotgun (WGS) entry which is preliminary data.</text>
</comment>
<keyword evidence="1" id="KW-1133">Transmembrane helix</keyword>
<dbReference type="EMBL" id="MRBO01000021">
    <property type="protein sequence ID" value="KAB2587276.1"/>
    <property type="molecule type" value="Genomic_DNA"/>
</dbReference>